<name>A0A814UV09_9BILA</name>
<feature type="repeat" description="TPR" evidence="3">
    <location>
        <begin position="130"/>
        <end position="163"/>
    </location>
</feature>
<dbReference type="OrthoDB" id="626167at2759"/>
<evidence type="ECO:0000313" key="4">
    <source>
        <dbReference type="EMBL" id="CAF1178840.1"/>
    </source>
</evidence>
<dbReference type="Proteomes" id="UP000681722">
    <property type="component" value="Unassembled WGS sequence"/>
</dbReference>
<evidence type="ECO:0000313" key="7">
    <source>
        <dbReference type="EMBL" id="CAF4259641.1"/>
    </source>
</evidence>
<keyword evidence="1" id="KW-0677">Repeat</keyword>
<dbReference type="PANTHER" id="PTHR45641:SF1">
    <property type="entry name" value="AAA+ ATPASE DOMAIN-CONTAINING PROTEIN"/>
    <property type="match status" value="1"/>
</dbReference>
<proteinExistence type="predicted"/>
<keyword evidence="2 3" id="KW-0802">TPR repeat</keyword>
<gene>
    <name evidence="4" type="ORF">GPM918_LOCUS22587</name>
    <name evidence="5" type="ORF">OVA965_LOCUS35508</name>
    <name evidence="6" type="ORF">SRO942_LOCUS22586</name>
    <name evidence="7" type="ORF">TMI583_LOCUS36473</name>
</gene>
<accession>A0A814UV09</accession>
<dbReference type="Pfam" id="PF13424">
    <property type="entry name" value="TPR_12"/>
    <property type="match status" value="2"/>
</dbReference>
<feature type="repeat" description="TPR" evidence="3">
    <location>
        <begin position="214"/>
        <end position="247"/>
    </location>
</feature>
<dbReference type="InterPro" id="IPR011990">
    <property type="entry name" value="TPR-like_helical_dom_sf"/>
</dbReference>
<dbReference type="AlphaFoldDB" id="A0A814UV09"/>
<evidence type="ECO:0000256" key="2">
    <source>
        <dbReference type="ARBA" id="ARBA00022803"/>
    </source>
</evidence>
<dbReference type="InterPro" id="IPR019734">
    <property type="entry name" value="TPR_rpt"/>
</dbReference>
<reference evidence="4" key="1">
    <citation type="submission" date="2021-02" db="EMBL/GenBank/DDBJ databases">
        <authorList>
            <person name="Nowell W R."/>
        </authorList>
    </citation>
    <scope>NUCLEOTIDE SEQUENCE</scope>
</reference>
<dbReference type="Pfam" id="PF13181">
    <property type="entry name" value="TPR_8"/>
    <property type="match status" value="1"/>
</dbReference>
<dbReference type="Proteomes" id="UP000663829">
    <property type="component" value="Unassembled WGS sequence"/>
</dbReference>
<dbReference type="SUPFAM" id="SSF81901">
    <property type="entry name" value="HCP-like"/>
    <property type="match status" value="1"/>
</dbReference>
<protein>
    <submittedName>
        <fullName evidence="4">Uncharacterized protein</fullName>
    </submittedName>
</protein>
<keyword evidence="8" id="KW-1185">Reference proteome</keyword>
<dbReference type="EMBL" id="CAJNOQ010007788">
    <property type="protein sequence ID" value="CAF1178840.1"/>
    <property type="molecule type" value="Genomic_DNA"/>
</dbReference>
<comment type="caution">
    <text evidence="4">The sequence shown here is derived from an EMBL/GenBank/DDBJ whole genome shotgun (WGS) entry which is preliminary data.</text>
</comment>
<dbReference type="PANTHER" id="PTHR45641">
    <property type="entry name" value="TETRATRICOPEPTIDE REPEAT PROTEIN (AFU_ORTHOLOGUE AFUA_6G03870)"/>
    <property type="match status" value="1"/>
</dbReference>
<dbReference type="EMBL" id="CAJOBA010052907">
    <property type="protein sequence ID" value="CAF4259641.1"/>
    <property type="molecule type" value="Genomic_DNA"/>
</dbReference>
<evidence type="ECO:0000256" key="3">
    <source>
        <dbReference type="PROSITE-ProRule" id="PRU00339"/>
    </source>
</evidence>
<evidence type="ECO:0000313" key="8">
    <source>
        <dbReference type="Proteomes" id="UP000663829"/>
    </source>
</evidence>
<dbReference type="Proteomes" id="UP000677228">
    <property type="component" value="Unassembled WGS sequence"/>
</dbReference>
<evidence type="ECO:0000313" key="6">
    <source>
        <dbReference type="EMBL" id="CAF3943050.1"/>
    </source>
</evidence>
<organism evidence="4 8">
    <name type="scientific">Didymodactylos carnosus</name>
    <dbReference type="NCBI Taxonomy" id="1234261"/>
    <lineage>
        <taxon>Eukaryota</taxon>
        <taxon>Metazoa</taxon>
        <taxon>Spiralia</taxon>
        <taxon>Gnathifera</taxon>
        <taxon>Rotifera</taxon>
        <taxon>Eurotatoria</taxon>
        <taxon>Bdelloidea</taxon>
        <taxon>Philodinida</taxon>
        <taxon>Philodinidae</taxon>
        <taxon>Didymodactylos</taxon>
    </lineage>
</organism>
<evidence type="ECO:0000313" key="5">
    <source>
        <dbReference type="EMBL" id="CAF1467301.1"/>
    </source>
</evidence>
<dbReference type="PROSITE" id="PS50005">
    <property type="entry name" value="TPR"/>
    <property type="match status" value="2"/>
</dbReference>
<evidence type="ECO:0000256" key="1">
    <source>
        <dbReference type="ARBA" id="ARBA00022737"/>
    </source>
</evidence>
<dbReference type="EMBL" id="CAJOBC010007789">
    <property type="protein sequence ID" value="CAF3943050.1"/>
    <property type="molecule type" value="Genomic_DNA"/>
</dbReference>
<dbReference type="Proteomes" id="UP000682733">
    <property type="component" value="Unassembled WGS sequence"/>
</dbReference>
<dbReference type="EMBL" id="CAJNOK010031035">
    <property type="protein sequence ID" value="CAF1467301.1"/>
    <property type="molecule type" value="Genomic_DNA"/>
</dbReference>
<sequence length="396" mass="45820">MFTSTSDNCSHGEQPVLFQIEIDTRLDTKPYSDIFHVSYFQDAEEEVLIMLGAIFKIHDVAFDDEEKIWVIKLTMCRDNDHELKHVFDSYKRDLEEANLVSLGKHLYHMNELDKAEVMFRRHLDIDSAEGGAYTGLGMIAYRKCEINSAIQYYERALELDAKRLLLQHPNTATNHLYIGNAYKDMGVFDTAFQHYSIALEIRLHIYGEHHIKVAAIYQNMGNLYDEKKDYPTSLEYKQKCLNIREKILPKMHPGLALICSSIGTTYSNMLNYETALMYAIKAHEIQKKSLPSYHVHLGISHNNIGYLNLMLNNNDEALKNLNIALSIDQVARSKKDPHFATTYQRIGMVHERKMEYPLALENYLQAKEILNSSNVSKSHVADVQEDVLRLREILKR</sequence>
<dbReference type="SMART" id="SM00028">
    <property type="entry name" value="TPR"/>
    <property type="match status" value="7"/>
</dbReference>
<dbReference type="Gene3D" id="1.25.40.10">
    <property type="entry name" value="Tetratricopeptide repeat domain"/>
    <property type="match status" value="2"/>
</dbReference>